<comment type="caution">
    <text evidence="4">The sequence shown here is derived from an EMBL/GenBank/DDBJ whole genome shotgun (WGS) entry which is preliminary data.</text>
</comment>
<evidence type="ECO:0000256" key="1">
    <source>
        <dbReference type="ARBA" id="ARBA00022723"/>
    </source>
</evidence>
<dbReference type="PANTHER" id="PTHR43344:SF13">
    <property type="entry name" value="PHOSPHATASE RV3661-RELATED"/>
    <property type="match status" value="1"/>
</dbReference>
<dbReference type="InterPro" id="IPR023214">
    <property type="entry name" value="HAD_sf"/>
</dbReference>
<keyword evidence="1" id="KW-0479">Metal-binding</keyword>
<keyword evidence="3" id="KW-0460">Magnesium</keyword>
<keyword evidence="2 4" id="KW-0378">Hydrolase</keyword>
<dbReference type="InterPro" id="IPR036412">
    <property type="entry name" value="HAD-like_sf"/>
</dbReference>
<proteinExistence type="predicted"/>
<gene>
    <name evidence="4" type="ORF">H010_13676</name>
</gene>
<dbReference type="Pfam" id="PF12710">
    <property type="entry name" value="HAD"/>
    <property type="match status" value="1"/>
</dbReference>
<dbReference type="GO" id="GO:0016787">
    <property type="term" value="F:hydrolase activity"/>
    <property type="evidence" value="ECO:0007669"/>
    <property type="project" value="UniProtKB-KW"/>
</dbReference>
<dbReference type="EMBL" id="AOGK01000011">
    <property type="protein sequence ID" value="MDG5976309.1"/>
    <property type="molecule type" value="Genomic_DNA"/>
</dbReference>
<dbReference type="Proteomes" id="UP001152876">
    <property type="component" value="Unassembled WGS sequence"/>
</dbReference>
<protein>
    <submittedName>
        <fullName evidence="4">HAD family hydrolase</fullName>
    </submittedName>
</protein>
<evidence type="ECO:0000256" key="3">
    <source>
        <dbReference type="ARBA" id="ARBA00022842"/>
    </source>
</evidence>
<dbReference type="PANTHER" id="PTHR43344">
    <property type="entry name" value="PHOSPHOSERINE PHOSPHATASE"/>
    <property type="match status" value="1"/>
</dbReference>
<dbReference type="Gene3D" id="1.20.1440.100">
    <property type="entry name" value="SG protein - dephosphorylation function"/>
    <property type="match status" value="1"/>
</dbReference>
<dbReference type="NCBIfam" id="TIGR01488">
    <property type="entry name" value="HAD-SF-IB"/>
    <property type="match status" value="1"/>
</dbReference>
<dbReference type="NCBIfam" id="TIGR01490">
    <property type="entry name" value="HAD-SF-IB-hyp1"/>
    <property type="match status" value="1"/>
</dbReference>
<dbReference type="AlphaFoldDB" id="A0A9X4SAF8"/>
<keyword evidence="5" id="KW-1185">Reference proteome</keyword>
<dbReference type="InterPro" id="IPR050582">
    <property type="entry name" value="HAD-like_SerB"/>
</dbReference>
<name>A0A9X4SAF8_9BURK</name>
<dbReference type="GO" id="GO:0046872">
    <property type="term" value="F:metal ion binding"/>
    <property type="evidence" value="ECO:0007669"/>
    <property type="project" value="UniProtKB-KW"/>
</dbReference>
<dbReference type="RefSeq" id="WP_245638125.1">
    <property type="nucleotide sequence ID" value="NZ_AOGK01000011.1"/>
</dbReference>
<dbReference type="Gene3D" id="3.40.50.1000">
    <property type="entry name" value="HAD superfamily/HAD-like"/>
    <property type="match status" value="1"/>
</dbReference>
<reference evidence="4" key="1">
    <citation type="submission" date="2013-01" db="EMBL/GenBank/DDBJ databases">
        <title>Genome draft of Hydrogenophaga taeniospiralis 2K1.</title>
        <authorList>
            <person name="Gomila M."/>
            <person name="Lalucat J."/>
        </authorList>
    </citation>
    <scope>NUCLEOTIDE SEQUENCE</scope>
    <source>
        <strain evidence="4">CCUG 15921</strain>
    </source>
</reference>
<evidence type="ECO:0000256" key="2">
    <source>
        <dbReference type="ARBA" id="ARBA00022801"/>
    </source>
</evidence>
<evidence type="ECO:0000313" key="4">
    <source>
        <dbReference type="EMBL" id="MDG5976309.1"/>
    </source>
</evidence>
<sequence length="240" mass="26565">MTDTTTAGRMSGEPSSAGLRLALFDLDHTLIPLDSDYAWGQFTVSLGWRDAESHTRANDAFYEQYKAGTLDIAEYIRFATGALREHGMARAHAAHQRFMQEVIRPAMSEAALALLRAHQAAGDEVVIVTATNEFVTRPIAQAFGVDELIAIDLERDPQGEPTGEIRGVPSFREGKVARVEQWLSARGFSWASVAHSTFYSDSINDLPLLEKVHEPVATNPDARLQAIALERGWRILNLFE</sequence>
<organism evidence="4 5">
    <name type="scientific">Hydrogenophaga taeniospiralis CCUG 15921</name>
    <dbReference type="NCBI Taxonomy" id="1281780"/>
    <lineage>
        <taxon>Bacteria</taxon>
        <taxon>Pseudomonadati</taxon>
        <taxon>Pseudomonadota</taxon>
        <taxon>Betaproteobacteria</taxon>
        <taxon>Burkholderiales</taxon>
        <taxon>Comamonadaceae</taxon>
        <taxon>Hydrogenophaga</taxon>
    </lineage>
</organism>
<dbReference type="InterPro" id="IPR006385">
    <property type="entry name" value="HAD_hydro_SerB1"/>
</dbReference>
<evidence type="ECO:0000313" key="5">
    <source>
        <dbReference type="Proteomes" id="UP001152876"/>
    </source>
</evidence>
<dbReference type="CDD" id="cd02612">
    <property type="entry name" value="HAD_PGPPase"/>
    <property type="match status" value="1"/>
</dbReference>
<accession>A0A9X4SAF8</accession>
<dbReference type="SUPFAM" id="SSF56784">
    <property type="entry name" value="HAD-like"/>
    <property type="match status" value="1"/>
</dbReference>